<gene>
    <name evidence="1" type="ORF">EZM97_07435</name>
</gene>
<dbReference type="Proteomes" id="UP000291822">
    <property type="component" value="Unassembled WGS sequence"/>
</dbReference>
<dbReference type="NCBIfam" id="TIGR02436">
    <property type="entry name" value="four helix bundle protein"/>
    <property type="match status" value="1"/>
</dbReference>
<dbReference type="CDD" id="cd16377">
    <property type="entry name" value="23S_rRNA_IVP_like"/>
    <property type="match status" value="1"/>
</dbReference>
<evidence type="ECO:0000313" key="1">
    <source>
        <dbReference type="EMBL" id="TCI13124.1"/>
    </source>
</evidence>
<dbReference type="AlphaFoldDB" id="A0A4R0Z0G6"/>
<comment type="caution">
    <text evidence="1">The sequence shown here is derived from an EMBL/GenBank/DDBJ whole genome shotgun (WGS) entry which is preliminary data.</text>
</comment>
<dbReference type="Pfam" id="PF05635">
    <property type="entry name" value="23S_rRNA_IVP"/>
    <property type="match status" value="1"/>
</dbReference>
<dbReference type="InterPro" id="IPR012657">
    <property type="entry name" value="23S_rRNA-intervening_sequence"/>
</dbReference>
<proteinExistence type="predicted"/>
<accession>A0A4R0Z0G6</accession>
<dbReference type="RefSeq" id="WP_131150093.1">
    <property type="nucleotide sequence ID" value="NZ_SJTG01000001.1"/>
</dbReference>
<dbReference type="SUPFAM" id="SSF158446">
    <property type="entry name" value="IVS-encoded protein-like"/>
    <property type="match status" value="1"/>
</dbReference>
<protein>
    <submittedName>
        <fullName evidence="1">Four helix bundle protein</fullName>
    </submittedName>
</protein>
<dbReference type="PANTHER" id="PTHR38471:SF2">
    <property type="entry name" value="FOUR HELIX BUNDLE PROTEIN"/>
    <property type="match status" value="1"/>
</dbReference>
<dbReference type="EMBL" id="SJTG01000001">
    <property type="protein sequence ID" value="TCI13124.1"/>
    <property type="molecule type" value="Genomic_DNA"/>
</dbReference>
<evidence type="ECO:0000313" key="2">
    <source>
        <dbReference type="Proteomes" id="UP000291822"/>
    </source>
</evidence>
<dbReference type="PANTHER" id="PTHR38471">
    <property type="entry name" value="FOUR HELIX BUNDLE PROTEIN"/>
    <property type="match status" value="1"/>
</dbReference>
<sequence>MSWPHHGLRVWQDAMALVTCLYEATSVFPASEQFGLVAQIRRATVSVPSNISEGASRGSRRDFIRFLLIARGSLSELDTQIRIAENLGFVDDASSIIEELGRLRWSLSSLIKVQQARITS</sequence>
<reference evidence="1 2" key="1">
    <citation type="submission" date="2019-02" db="EMBL/GenBank/DDBJ databases">
        <title>Dyella amyloliquefaciens sp. nov., isolated from forest soil.</title>
        <authorList>
            <person name="Gao Z.-H."/>
            <person name="Qiu L.-H."/>
        </authorList>
    </citation>
    <scope>NUCLEOTIDE SEQUENCE [LARGE SCALE GENOMIC DNA]</scope>
    <source>
        <strain evidence="1 2">KACC 12747</strain>
    </source>
</reference>
<dbReference type="InterPro" id="IPR036583">
    <property type="entry name" value="23S_rRNA_IVS_sf"/>
</dbReference>
<keyword evidence="2" id="KW-1185">Reference proteome</keyword>
<name>A0A4R0Z0G6_9GAMM</name>
<dbReference type="Gene3D" id="1.20.1440.60">
    <property type="entry name" value="23S rRNA-intervening sequence"/>
    <property type="match status" value="1"/>
</dbReference>
<organism evidence="1 2">
    <name type="scientific">Dyella soli</name>
    <dbReference type="NCBI Taxonomy" id="522319"/>
    <lineage>
        <taxon>Bacteria</taxon>
        <taxon>Pseudomonadati</taxon>
        <taxon>Pseudomonadota</taxon>
        <taxon>Gammaproteobacteria</taxon>
        <taxon>Lysobacterales</taxon>
        <taxon>Rhodanobacteraceae</taxon>
        <taxon>Dyella</taxon>
    </lineage>
</organism>